<dbReference type="STRING" id="104259.A0A0F7TVU4"/>
<dbReference type="PANTHER" id="PTHR47763">
    <property type="entry name" value="ALPHA-PROTEIN KINASE VWKA"/>
    <property type="match status" value="1"/>
</dbReference>
<evidence type="ECO:0000256" key="1">
    <source>
        <dbReference type="SAM" id="SignalP"/>
    </source>
</evidence>
<dbReference type="InterPro" id="IPR036465">
    <property type="entry name" value="vWFA_dom_sf"/>
</dbReference>
<dbReference type="PROSITE" id="PS50234">
    <property type="entry name" value="VWFA"/>
    <property type="match status" value="1"/>
</dbReference>
<reference evidence="4" key="1">
    <citation type="journal article" date="2015" name="Genome Announc.">
        <title>Draft genome sequence of the fungus Penicillium brasilianum MG11.</title>
        <authorList>
            <person name="Horn F."/>
            <person name="Linde J."/>
            <person name="Mattern D.J."/>
            <person name="Walther G."/>
            <person name="Guthke R."/>
            <person name="Brakhage A.A."/>
            <person name="Valiante V."/>
        </authorList>
    </citation>
    <scope>NUCLEOTIDE SEQUENCE [LARGE SCALE GENOMIC DNA]</scope>
    <source>
        <strain evidence="4">MG11</strain>
    </source>
</reference>
<protein>
    <recommendedName>
        <fullName evidence="2">VWFA domain-containing protein</fullName>
    </recommendedName>
</protein>
<keyword evidence="1" id="KW-0732">Signal</keyword>
<dbReference type="Pfam" id="PF00092">
    <property type="entry name" value="VWA"/>
    <property type="match status" value="1"/>
</dbReference>
<dbReference type="OrthoDB" id="4540410at2759"/>
<dbReference type="EMBL" id="CDHK01000007">
    <property type="protein sequence ID" value="CEJ59505.1"/>
    <property type="molecule type" value="Genomic_DNA"/>
</dbReference>
<evidence type="ECO:0000259" key="2">
    <source>
        <dbReference type="PROSITE" id="PS50234"/>
    </source>
</evidence>
<dbReference type="AlphaFoldDB" id="A0A0F7TVU4"/>
<dbReference type="InterPro" id="IPR002035">
    <property type="entry name" value="VWF_A"/>
</dbReference>
<proteinExistence type="predicted"/>
<organism evidence="3 4">
    <name type="scientific">Penicillium brasilianum</name>
    <dbReference type="NCBI Taxonomy" id="104259"/>
    <lineage>
        <taxon>Eukaryota</taxon>
        <taxon>Fungi</taxon>
        <taxon>Dikarya</taxon>
        <taxon>Ascomycota</taxon>
        <taxon>Pezizomycotina</taxon>
        <taxon>Eurotiomycetes</taxon>
        <taxon>Eurotiomycetidae</taxon>
        <taxon>Eurotiales</taxon>
        <taxon>Aspergillaceae</taxon>
        <taxon>Penicillium</taxon>
    </lineage>
</organism>
<name>A0A0F7TVU4_PENBI</name>
<feature type="chain" id="PRO_5002523059" description="VWFA domain-containing protein" evidence="1">
    <location>
        <begin position="18"/>
        <end position="435"/>
    </location>
</feature>
<dbReference type="CDD" id="cd00198">
    <property type="entry name" value="vWFA"/>
    <property type="match status" value="1"/>
</dbReference>
<dbReference type="InterPro" id="IPR052969">
    <property type="entry name" value="Thr-specific_kinase-like"/>
</dbReference>
<evidence type="ECO:0000313" key="4">
    <source>
        <dbReference type="Proteomes" id="UP000042958"/>
    </source>
</evidence>
<accession>A0A0F7TVU4</accession>
<evidence type="ECO:0000313" key="3">
    <source>
        <dbReference type="EMBL" id="CEJ59505.1"/>
    </source>
</evidence>
<sequence length="435" mass="43883">MRWSIGLVSALVGRAFATTPGVSPASISQSQNPGTTFNIQKTVNTPEIPPTPDIVLLVDNTGSMFNAISDIRKNLNSVISSVTSSQPSAEFAVAEFGDNQGASTVPFRVDQGLTSDVTALQNAVNGLTAGGGGDTPEDWINGLYQIATGAISFRSGSSRVVVLVSDASSHDPSGGHTLNDAITALKAANIRVIAVDVGYNYPPAAGKGGIDANGQATSVTSATGGSHIPVGSGASGVTDAITSGLHDLPVDITTSITCGSGLSVSFSPADTTVQSGTAATFTETVNVASNAAQGTTIDCAVNFLLNGATGGAAFVQQVAVSVNDITPPTLSCPHGVNPDGSPNPNANANFWTLDATDNVSKDLKIYVVDTVSGVKFGPYPSGTNIKLIQAPGATPNVKPGQGAVNWQITVKGCAQLIASDDAGNKATPINCCARP</sequence>
<dbReference type="Gene3D" id="3.40.50.410">
    <property type="entry name" value="von Willebrand factor, type A domain"/>
    <property type="match status" value="1"/>
</dbReference>
<dbReference type="SUPFAM" id="SSF53300">
    <property type="entry name" value="vWA-like"/>
    <property type="match status" value="1"/>
</dbReference>
<dbReference type="Proteomes" id="UP000042958">
    <property type="component" value="Unassembled WGS sequence"/>
</dbReference>
<keyword evidence="4" id="KW-1185">Reference proteome</keyword>
<feature type="signal peptide" evidence="1">
    <location>
        <begin position="1"/>
        <end position="17"/>
    </location>
</feature>
<feature type="domain" description="VWFA" evidence="2">
    <location>
        <begin position="53"/>
        <end position="245"/>
    </location>
</feature>
<dbReference type="SMART" id="SM00327">
    <property type="entry name" value="VWA"/>
    <property type="match status" value="1"/>
</dbReference>
<gene>
    <name evidence="3" type="ORF">PMG11_08129</name>
</gene>